<dbReference type="GO" id="GO:0046872">
    <property type="term" value="F:metal ion binding"/>
    <property type="evidence" value="ECO:0007669"/>
    <property type="project" value="UniProtKB-KW"/>
</dbReference>
<keyword evidence="6" id="KW-0170">Cobalt</keyword>
<evidence type="ECO:0000256" key="7">
    <source>
        <dbReference type="SAM" id="SignalP"/>
    </source>
</evidence>
<dbReference type="PROSITE" id="PS51677">
    <property type="entry name" value="NODB"/>
    <property type="match status" value="1"/>
</dbReference>
<gene>
    <name evidence="9" type="ORF">N7493_001143</name>
</gene>
<evidence type="ECO:0000313" key="10">
    <source>
        <dbReference type="Proteomes" id="UP001215712"/>
    </source>
</evidence>
<keyword evidence="10" id="KW-1185">Reference proteome</keyword>
<evidence type="ECO:0000313" key="9">
    <source>
        <dbReference type="EMBL" id="KAJ5737988.1"/>
    </source>
</evidence>
<dbReference type="SUPFAM" id="SSF88713">
    <property type="entry name" value="Glycoside hydrolase/deacetylase"/>
    <property type="match status" value="1"/>
</dbReference>
<dbReference type="Proteomes" id="UP001215712">
    <property type="component" value="Unassembled WGS sequence"/>
</dbReference>
<keyword evidence="3 7" id="KW-0732">Signal</keyword>
<proteinExistence type="predicted"/>
<evidence type="ECO:0000256" key="1">
    <source>
        <dbReference type="ARBA" id="ARBA00001941"/>
    </source>
</evidence>
<keyword evidence="2" id="KW-0479">Metal-binding</keyword>
<dbReference type="Pfam" id="PF01522">
    <property type="entry name" value="Polysacc_deac_1"/>
    <property type="match status" value="1"/>
</dbReference>
<comment type="cofactor">
    <cofactor evidence="1">
        <name>Co(2+)</name>
        <dbReference type="ChEBI" id="CHEBI:48828"/>
    </cofactor>
</comment>
<dbReference type="InterPro" id="IPR002509">
    <property type="entry name" value="NODB_dom"/>
</dbReference>
<keyword evidence="5" id="KW-0119">Carbohydrate metabolism</keyword>
<feature type="chain" id="PRO_5042015459" description="NodB homology domain-containing protein" evidence="7">
    <location>
        <begin position="18"/>
        <end position="264"/>
    </location>
</feature>
<dbReference type="CDD" id="cd10951">
    <property type="entry name" value="CE4_ClCDA_like"/>
    <property type="match status" value="1"/>
</dbReference>
<protein>
    <recommendedName>
        <fullName evidence="8">NodB homology domain-containing protein</fullName>
    </recommendedName>
</protein>
<dbReference type="GO" id="GO:0016810">
    <property type="term" value="F:hydrolase activity, acting on carbon-nitrogen (but not peptide) bonds"/>
    <property type="evidence" value="ECO:0007669"/>
    <property type="project" value="InterPro"/>
</dbReference>
<evidence type="ECO:0000256" key="6">
    <source>
        <dbReference type="ARBA" id="ARBA00023285"/>
    </source>
</evidence>
<accession>A0AAD6MZN2</accession>
<dbReference type="PANTHER" id="PTHR46471">
    <property type="entry name" value="CHITIN DEACETYLASE"/>
    <property type="match status" value="1"/>
</dbReference>
<reference evidence="9" key="1">
    <citation type="journal article" date="2023" name="IMA Fungus">
        <title>Comparative genomic study of the Penicillium genus elucidates a diverse pangenome and 15 lateral gene transfer events.</title>
        <authorList>
            <person name="Petersen C."/>
            <person name="Sorensen T."/>
            <person name="Nielsen M.R."/>
            <person name="Sondergaard T.E."/>
            <person name="Sorensen J.L."/>
            <person name="Fitzpatrick D.A."/>
            <person name="Frisvad J.C."/>
            <person name="Nielsen K.L."/>
        </authorList>
    </citation>
    <scope>NUCLEOTIDE SEQUENCE</scope>
    <source>
        <strain evidence="9">IBT 17514</strain>
    </source>
</reference>
<feature type="signal peptide" evidence="7">
    <location>
        <begin position="1"/>
        <end position="17"/>
    </location>
</feature>
<dbReference type="PANTHER" id="PTHR46471:SF2">
    <property type="entry name" value="CHITIN DEACETYLASE-RELATED"/>
    <property type="match status" value="1"/>
</dbReference>
<evidence type="ECO:0000259" key="8">
    <source>
        <dbReference type="PROSITE" id="PS51677"/>
    </source>
</evidence>
<sequence>MHFQSILTVSLITLGSAFVIPATTPPQIILPSYYLNASKREDAEAQSEIPFGVIITHCNIPGVVALTFDDGPYIYTNQILETLSDHGARATFFMNGVNKGNIDAFPDLVQRAVNEGHQIASHTWGHKSLDTLSYEEILAQMTSLEEAFLRILGFYPSYMRAPYLMVTADVLAAMRELEYHIIGASIDTKDYENDDPEHSWRSFEKFRAELDGGGTIVLAHDTHRTTVEVLVDNMIEEIEERGYEMVTIGECLGDPPEYWYRSSR</sequence>
<feature type="domain" description="NodB homology" evidence="8">
    <location>
        <begin position="62"/>
        <end position="246"/>
    </location>
</feature>
<evidence type="ECO:0000256" key="2">
    <source>
        <dbReference type="ARBA" id="ARBA00022723"/>
    </source>
</evidence>
<reference evidence="9" key="2">
    <citation type="submission" date="2023-01" db="EMBL/GenBank/DDBJ databases">
        <authorList>
            <person name="Petersen C."/>
        </authorList>
    </citation>
    <scope>NUCLEOTIDE SEQUENCE</scope>
    <source>
        <strain evidence="9">IBT 17514</strain>
    </source>
</reference>
<evidence type="ECO:0000256" key="4">
    <source>
        <dbReference type="ARBA" id="ARBA00022801"/>
    </source>
</evidence>
<organism evidence="9 10">
    <name type="scientific">Penicillium malachiteum</name>
    <dbReference type="NCBI Taxonomy" id="1324776"/>
    <lineage>
        <taxon>Eukaryota</taxon>
        <taxon>Fungi</taxon>
        <taxon>Dikarya</taxon>
        <taxon>Ascomycota</taxon>
        <taxon>Pezizomycotina</taxon>
        <taxon>Eurotiomycetes</taxon>
        <taxon>Eurotiomycetidae</taxon>
        <taxon>Eurotiales</taxon>
        <taxon>Aspergillaceae</taxon>
        <taxon>Penicillium</taxon>
    </lineage>
</organism>
<evidence type="ECO:0000256" key="3">
    <source>
        <dbReference type="ARBA" id="ARBA00022729"/>
    </source>
</evidence>
<dbReference type="GO" id="GO:0005975">
    <property type="term" value="P:carbohydrate metabolic process"/>
    <property type="evidence" value="ECO:0007669"/>
    <property type="project" value="InterPro"/>
</dbReference>
<dbReference type="AlphaFoldDB" id="A0AAD6MZN2"/>
<dbReference type="Gene3D" id="3.20.20.370">
    <property type="entry name" value="Glycoside hydrolase/deacetylase"/>
    <property type="match status" value="1"/>
</dbReference>
<name>A0AAD6MZN2_9EURO</name>
<dbReference type="EMBL" id="JAQJAN010000002">
    <property type="protein sequence ID" value="KAJ5737988.1"/>
    <property type="molecule type" value="Genomic_DNA"/>
</dbReference>
<evidence type="ECO:0000256" key="5">
    <source>
        <dbReference type="ARBA" id="ARBA00023277"/>
    </source>
</evidence>
<dbReference type="InterPro" id="IPR011330">
    <property type="entry name" value="Glyco_hydro/deAcase_b/a-brl"/>
</dbReference>
<comment type="caution">
    <text evidence="9">The sequence shown here is derived from an EMBL/GenBank/DDBJ whole genome shotgun (WGS) entry which is preliminary data.</text>
</comment>
<keyword evidence="4" id="KW-0378">Hydrolase</keyword>